<proteinExistence type="predicted"/>
<accession>A0AAW0TQ41</accession>
<keyword evidence="3" id="KW-1185">Reference proteome</keyword>
<reference evidence="2 3" key="1">
    <citation type="submission" date="2023-03" db="EMBL/GenBank/DDBJ databases">
        <title>High-quality genome of Scylla paramamosain provides insights in environmental adaptation.</title>
        <authorList>
            <person name="Zhang L."/>
        </authorList>
    </citation>
    <scope>NUCLEOTIDE SEQUENCE [LARGE SCALE GENOMIC DNA]</scope>
    <source>
        <strain evidence="2">LZ_2023a</strain>
        <tissue evidence="2">Muscle</tissue>
    </source>
</reference>
<dbReference type="AlphaFoldDB" id="A0AAW0TQ41"/>
<comment type="caution">
    <text evidence="2">The sequence shown here is derived from an EMBL/GenBank/DDBJ whole genome shotgun (WGS) entry which is preliminary data.</text>
</comment>
<gene>
    <name evidence="2" type="ORF">O3P69_008957</name>
</gene>
<dbReference type="EMBL" id="JARAKH010000027">
    <property type="protein sequence ID" value="KAK8389615.1"/>
    <property type="molecule type" value="Genomic_DNA"/>
</dbReference>
<sequence length="357" mass="37225">MNGGERRQALPMEAAGGGGGGGGAEAGGGGSSNGGSSGSSTASSQKDILTAQLLLKKGKRYAASYLKDECLRNLSPDDSEAPHAQGRGEFLDLVLTMLLNPAMPMKDWDTVDWLKWLMAGGKTPDEFFSIDTDTSPLPSPSSLQPLRLLKEGGEGVGEAWEGEGEWGGGGRGGEGEVSGRLKVEGREGGEACGKVEKERTFRHSSTHHILFHTSIPSSTPPSAPHATPTMPCCLPRPSQNALNGTHTALEWGGRSGAEGAGARHPWRPPLFFPAPLPPTLKEGSRVVGMVGAEEGVVTGCHAPPTPLKRGVMGWRCACGVWGGAGSPAPFTCRKNKILHLSKEYGGEKNMSGRVGQA</sequence>
<dbReference type="Proteomes" id="UP001487740">
    <property type="component" value="Unassembled WGS sequence"/>
</dbReference>
<organism evidence="2 3">
    <name type="scientific">Scylla paramamosain</name>
    <name type="common">Mud crab</name>
    <dbReference type="NCBI Taxonomy" id="85552"/>
    <lineage>
        <taxon>Eukaryota</taxon>
        <taxon>Metazoa</taxon>
        <taxon>Ecdysozoa</taxon>
        <taxon>Arthropoda</taxon>
        <taxon>Crustacea</taxon>
        <taxon>Multicrustacea</taxon>
        <taxon>Malacostraca</taxon>
        <taxon>Eumalacostraca</taxon>
        <taxon>Eucarida</taxon>
        <taxon>Decapoda</taxon>
        <taxon>Pleocyemata</taxon>
        <taxon>Brachyura</taxon>
        <taxon>Eubrachyura</taxon>
        <taxon>Portunoidea</taxon>
        <taxon>Portunidae</taxon>
        <taxon>Portuninae</taxon>
        <taxon>Scylla</taxon>
    </lineage>
</organism>
<name>A0AAW0TQ41_SCYPA</name>
<evidence type="ECO:0000256" key="1">
    <source>
        <dbReference type="SAM" id="MobiDB-lite"/>
    </source>
</evidence>
<feature type="region of interest" description="Disordered" evidence="1">
    <location>
        <begin position="153"/>
        <end position="192"/>
    </location>
</feature>
<feature type="compositionally biased region" description="Gly residues" evidence="1">
    <location>
        <begin position="15"/>
        <end position="37"/>
    </location>
</feature>
<evidence type="ECO:0000313" key="2">
    <source>
        <dbReference type="EMBL" id="KAK8389615.1"/>
    </source>
</evidence>
<feature type="compositionally biased region" description="Basic and acidic residues" evidence="1">
    <location>
        <begin position="173"/>
        <end position="192"/>
    </location>
</feature>
<protein>
    <submittedName>
        <fullName evidence="2">Uncharacterized protein</fullName>
    </submittedName>
</protein>
<evidence type="ECO:0000313" key="3">
    <source>
        <dbReference type="Proteomes" id="UP001487740"/>
    </source>
</evidence>
<feature type="region of interest" description="Disordered" evidence="1">
    <location>
        <begin position="1"/>
        <end position="43"/>
    </location>
</feature>